<dbReference type="PANTHER" id="PTHR24123">
    <property type="entry name" value="ANKYRIN REPEAT-CONTAINING"/>
    <property type="match status" value="1"/>
</dbReference>
<sequence>MSEISLNNLTPFSRYGTSGMTAAQLVKCNPGLLPYAVRYWPSHYQKAELDEASRQSFQVFFRNNDLVNLWSKLFWEYQNPLTTRAEMEPLSVAAEVGCSDLVDTLLQSLQSKDGGLWVPLGIVIEKRNESLAKKLLDFGAWNTEPLHSAAAYGQDSIIPTLIDHKLPVNDSSSSGCTSLQIVSRSRGLIAVTTLLSLSNMEKTAIRGLTPLYLASQFGHADAVEGLLRAGADSGAFSNAGYTPLHCE</sequence>
<dbReference type="SMART" id="SM00248">
    <property type="entry name" value="ANK"/>
    <property type="match status" value="3"/>
</dbReference>
<reference evidence="4 5" key="1">
    <citation type="journal article" date="2011" name="PLoS Genet.">
        <title>Genome sequencing and comparative transcriptomics of the model entomopathogenic fungi Metarhizium anisopliae and M. acridum.</title>
        <authorList>
            <person name="Gao Q."/>
            <person name="Jin K."/>
            <person name="Ying S.H."/>
            <person name="Zhang Y."/>
            <person name="Xiao G."/>
            <person name="Shang Y."/>
            <person name="Duan Z."/>
            <person name="Hu X."/>
            <person name="Xie X.Q."/>
            <person name="Zhou G."/>
            <person name="Peng G."/>
            <person name="Luo Z."/>
            <person name="Huang W."/>
            <person name="Wang B."/>
            <person name="Fang W."/>
            <person name="Wang S."/>
            <person name="Zhong Y."/>
            <person name="Ma L.J."/>
            <person name="St Leger R.J."/>
            <person name="Zhao G.P."/>
            <person name="Pei Y."/>
            <person name="Feng M.G."/>
            <person name="Xia Y."/>
            <person name="Wang C."/>
        </authorList>
    </citation>
    <scope>NUCLEOTIDE SEQUENCE [LARGE SCALE GENOMIC DNA]</scope>
    <source>
        <strain evidence="4 5">CQMa 102</strain>
    </source>
</reference>
<dbReference type="Gene3D" id="1.25.40.20">
    <property type="entry name" value="Ankyrin repeat-containing domain"/>
    <property type="match status" value="1"/>
</dbReference>
<keyword evidence="2 3" id="KW-0040">ANK repeat</keyword>
<accession>E9DV10</accession>
<name>E9DV10_METAQ</name>
<keyword evidence="5" id="KW-1185">Reference proteome</keyword>
<dbReference type="InterPro" id="IPR002110">
    <property type="entry name" value="Ankyrin_rpt"/>
</dbReference>
<protein>
    <submittedName>
        <fullName evidence="4">Ankyrin domain protein</fullName>
    </submittedName>
</protein>
<dbReference type="PANTHER" id="PTHR24123:SF105">
    <property type="entry name" value="CARD- AND ANK-DOMAIN CONTAINING INFLAMMASOME ADAPTER PROTEIN"/>
    <property type="match status" value="1"/>
</dbReference>
<evidence type="ECO:0000313" key="4">
    <source>
        <dbReference type="EMBL" id="EFY92434.1"/>
    </source>
</evidence>
<dbReference type="InParanoid" id="E9DV10"/>
<evidence type="ECO:0000256" key="3">
    <source>
        <dbReference type="PROSITE-ProRule" id="PRU00023"/>
    </source>
</evidence>
<proteinExistence type="predicted"/>
<dbReference type="AlphaFoldDB" id="E9DV10"/>
<evidence type="ECO:0000256" key="2">
    <source>
        <dbReference type="ARBA" id="ARBA00023043"/>
    </source>
</evidence>
<dbReference type="eggNOG" id="KOG4177">
    <property type="taxonomic scope" value="Eukaryota"/>
</dbReference>
<evidence type="ECO:0000256" key="1">
    <source>
        <dbReference type="ARBA" id="ARBA00022737"/>
    </source>
</evidence>
<dbReference type="PROSITE" id="PS50088">
    <property type="entry name" value="ANK_REPEAT"/>
    <property type="match status" value="1"/>
</dbReference>
<dbReference type="Proteomes" id="UP000002499">
    <property type="component" value="Unassembled WGS sequence"/>
</dbReference>
<dbReference type="GeneID" id="19245711"/>
<organism evidence="5">
    <name type="scientific">Metarhizium acridum (strain CQMa 102)</name>
    <dbReference type="NCBI Taxonomy" id="655827"/>
    <lineage>
        <taxon>Eukaryota</taxon>
        <taxon>Fungi</taxon>
        <taxon>Dikarya</taxon>
        <taxon>Ascomycota</taxon>
        <taxon>Pezizomycotina</taxon>
        <taxon>Sordariomycetes</taxon>
        <taxon>Hypocreomycetidae</taxon>
        <taxon>Hypocreales</taxon>
        <taxon>Clavicipitaceae</taxon>
        <taxon>Metarhizium</taxon>
    </lineage>
</organism>
<dbReference type="HOGENOM" id="CLU_1124782_0_0_1"/>
<dbReference type="OrthoDB" id="4772757at2759"/>
<dbReference type="EMBL" id="GL698475">
    <property type="protein sequence ID" value="EFY92434.1"/>
    <property type="molecule type" value="Genomic_DNA"/>
</dbReference>
<dbReference type="SUPFAM" id="SSF48403">
    <property type="entry name" value="Ankyrin repeat"/>
    <property type="match status" value="1"/>
</dbReference>
<evidence type="ECO:0000313" key="5">
    <source>
        <dbReference type="Proteomes" id="UP000002499"/>
    </source>
</evidence>
<gene>
    <name evidence="4" type="ORF">MAC_01400</name>
</gene>
<feature type="repeat" description="ANK" evidence="3">
    <location>
        <begin position="206"/>
        <end position="238"/>
    </location>
</feature>
<dbReference type="InterPro" id="IPR051165">
    <property type="entry name" value="Multifunctional_ANK_Repeat"/>
</dbReference>
<dbReference type="PROSITE" id="PS50297">
    <property type="entry name" value="ANK_REP_REGION"/>
    <property type="match status" value="1"/>
</dbReference>
<dbReference type="KEGG" id="maw:19245711"/>
<dbReference type="Pfam" id="PF00023">
    <property type="entry name" value="Ank"/>
    <property type="match status" value="1"/>
</dbReference>
<keyword evidence="1" id="KW-0677">Repeat</keyword>
<dbReference type="InterPro" id="IPR036770">
    <property type="entry name" value="Ankyrin_rpt-contain_sf"/>
</dbReference>